<protein>
    <recommendedName>
        <fullName evidence="5">DUF641 domain-containing protein</fullName>
    </recommendedName>
</protein>
<sequence>MSKRSSYFVPTTADRARLKRRMESPVSRSDSSSEAGEGSDYDLMAPFPLSCVYAAPPLVGPASSVDEDELAVWRSSRNSSCSFGRRESCSPGAAASCGLTSGDMSGGATTDPFAAYQEAAKVMSAKKRSSSRSASGDEVMITGSRRSPVVKLEPSPSLSGKRPKSGGVTTRSAQQSADIARSAGSLATALSNLNLNVFPLDGTVLPIGDSSEVIQVLQGGLLRTVSQLHHLGGRLSDEGLLILREEVEVLKRQESREKEQRVAREFEIRDLKEKIKDLEKVAESSSADVLAVNQKNQELEEDIEALKAAAETFKFEMVMAVNGARVVARWEFYEGMAEEAECQVGLGHGVGTSQGAKSLEVVLVIWDLVEIRGSWRSRGSLWTLRSRLGPGGPFSRSWDRDLGPEAMWESGDSLVRSGDSLIRSGDRGWNPEAFEAMSEPGGFDPEIIFWNPEEPGGSSLDHEIFDWNPEAIGEPGGTVLRLLRQGYYRYLFVFRILPLGSWPLSSSYVVFYFCRKSLTGLEGAGAGVMTQVPGLRCFPRLEKQDLDYSLCFTVLFTLVLWGPRCALGYTGVLGSFDSILRLAHTHSCFMSHTRFDSLWACHCGRATLVRVGQDQRPLET</sequence>
<reference evidence="3 4" key="1">
    <citation type="journal article" date="2020" name="BMC Genomics">
        <title>Intraspecific diversification of the crop wild relative Brassica cretica Lam. using demographic model selection.</title>
        <authorList>
            <person name="Kioukis A."/>
            <person name="Michalopoulou V.A."/>
            <person name="Briers L."/>
            <person name="Pirintsos S."/>
            <person name="Studholme D.J."/>
            <person name="Pavlidis P."/>
            <person name="Sarris P.F."/>
        </authorList>
    </citation>
    <scope>NUCLEOTIDE SEQUENCE [LARGE SCALE GENOMIC DNA]</scope>
    <source>
        <strain evidence="4">cv. PFS-1207/04</strain>
    </source>
</reference>
<name>A0ABQ7BAE3_BRACR</name>
<keyword evidence="1" id="KW-0175">Coiled coil</keyword>
<evidence type="ECO:0008006" key="5">
    <source>
        <dbReference type="Google" id="ProtNLM"/>
    </source>
</evidence>
<accession>A0ABQ7BAE3</accession>
<feature type="region of interest" description="Disordered" evidence="2">
    <location>
        <begin position="124"/>
        <end position="176"/>
    </location>
</feature>
<dbReference type="EMBL" id="QGKV02001507">
    <property type="protein sequence ID" value="KAF3529145.1"/>
    <property type="molecule type" value="Genomic_DNA"/>
</dbReference>
<dbReference type="Proteomes" id="UP000266723">
    <property type="component" value="Unassembled WGS sequence"/>
</dbReference>
<evidence type="ECO:0000313" key="3">
    <source>
        <dbReference type="EMBL" id="KAF3529145.1"/>
    </source>
</evidence>
<evidence type="ECO:0000256" key="1">
    <source>
        <dbReference type="SAM" id="Coils"/>
    </source>
</evidence>
<evidence type="ECO:0000313" key="4">
    <source>
        <dbReference type="Proteomes" id="UP000266723"/>
    </source>
</evidence>
<keyword evidence="4" id="KW-1185">Reference proteome</keyword>
<feature type="region of interest" description="Disordered" evidence="2">
    <location>
        <begin position="1"/>
        <end position="39"/>
    </location>
</feature>
<proteinExistence type="predicted"/>
<comment type="caution">
    <text evidence="3">The sequence shown here is derived from an EMBL/GenBank/DDBJ whole genome shotgun (WGS) entry which is preliminary data.</text>
</comment>
<evidence type="ECO:0000256" key="2">
    <source>
        <dbReference type="SAM" id="MobiDB-lite"/>
    </source>
</evidence>
<gene>
    <name evidence="3" type="ORF">DY000_02042180</name>
</gene>
<feature type="compositionally biased region" description="Low complexity" evidence="2">
    <location>
        <begin position="24"/>
        <end position="38"/>
    </location>
</feature>
<feature type="coiled-coil region" evidence="1">
    <location>
        <begin position="240"/>
        <end position="316"/>
    </location>
</feature>
<feature type="compositionally biased region" description="Polar residues" evidence="2">
    <location>
        <begin position="167"/>
        <end position="176"/>
    </location>
</feature>
<organism evidence="3 4">
    <name type="scientific">Brassica cretica</name>
    <name type="common">Mustard</name>
    <dbReference type="NCBI Taxonomy" id="69181"/>
    <lineage>
        <taxon>Eukaryota</taxon>
        <taxon>Viridiplantae</taxon>
        <taxon>Streptophyta</taxon>
        <taxon>Embryophyta</taxon>
        <taxon>Tracheophyta</taxon>
        <taxon>Spermatophyta</taxon>
        <taxon>Magnoliopsida</taxon>
        <taxon>eudicotyledons</taxon>
        <taxon>Gunneridae</taxon>
        <taxon>Pentapetalae</taxon>
        <taxon>rosids</taxon>
        <taxon>malvids</taxon>
        <taxon>Brassicales</taxon>
        <taxon>Brassicaceae</taxon>
        <taxon>Brassiceae</taxon>
        <taxon>Brassica</taxon>
    </lineage>
</organism>